<dbReference type="GO" id="GO:0006508">
    <property type="term" value="P:proteolysis"/>
    <property type="evidence" value="ECO:0007669"/>
    <property type="project" value="UniProtKB-KW"/>
</dbReference>
<evidence type="ECO:0000256" key="3">
    <source>
        <dbReference type="PIRNR" id="PIRNR001238"/>
    </source>
</evidence>
<feature type="binding site" evidence="5">
    <location>
        <position position="229"/>
    </location>
    <ligand>
        <name>Zn(2+)</name>
        <dbReference type="ChEBI" id="CHEBI:29105"/>
        <label>2</label>
        <note>catalytic</note>
    </ligand>
</feature>
<feature type="binding site" evidence="5">
    <location>
        <position position="200"/>
    </location>
    <ligand>
        <name>Zn(2+)</name>
        <dbReference type="ChEBI" id="CHEBI:29105"/>
        <label>2</label>
        <note>catalytic</note>
    </ligand>
</feature>
<evidence type="ECO:0000256" key="1">
    <source>
        <dbReference type="ARBA" id="ARBA00010716"/>
    </source>
</evidence>
<dbReference type="InterPro" id="IPR011059">
    <property type="entry name" value="Metal-dep_hydrolase_composite"/>
</dbReference>
<accession>A0A9D7SF08</accession>
<keyword evidence="2 3" id="KW-0378">Hydrolase</keyword>
<comment type="subcellular location">
    <subcellularLocation>
        <location evidence="3">Cytoplasm</location>
    </subcellularLocation>
</comment>
<evidence type="ECO:0000259" key="6">
    <source>
        <dbReference type="Pfam" id="PF01979"/>
    </source>
</evidence>
<dbReference type="NCBIfam" id="TIGR01975">
    <property type="entry name" value="isoAsp_dipep"/>
    <property type="match status" value="1"/>
</dbReference>
<dbReference type="GO" id="GO:0006046">
    <property type="term" value="P:N-acetylglucosamine catabolic process"/>
    <property type="evidence" value="ECO:0007669"/>
    <property type="project" value="TreeGrafter"/>
</dbReference>
<dbReference type="Pfam" id="PF01979">
    <property type="entry name" value="Amidohydro_1"/>
    <property type="match status" value="1"/>
</dbReference>
<dbReference type="GO" id="GO:0008448">
    <property type="term" value="F:N-acetylglucosamine-6-phosphate deacetylase activity"/>
    <property type="evidence" value="ECO:0007669"/>
    <property type="project" value="TreeGrafter"/>
</dbReference>
<proteinExistence type="inferred from homology"/>
<dbReference type="Gene3D" id="3.20.20.140">
    <property type="entry name" value="Metal-dependent hydrolases"/>
    <property type="match status" value="1"/>
</dbReference>
<protein>
    <recommendedName>
        <fullName evidence="3">Isoaspartyl dipeptidase</fullName>
        <ecNumber evidence="3">3.4.19.-</ecNumber>
    </recommendedName>
</protein>
<comment type="similarity">
    <text evidence="3">Belongs to the peptidase M38 family.</text>
</comment>
<feature type="binding site" evidence="5">
    <location>
        <position position="68"/>
    </location>
    <ligand>
        <name>Zn(2+)</name>
        <dbReference type="ChEBI" id="CHEBI:29105"/>
        <label>1</label>
        <note>catalytic</note>
    </ligand>
</feature>
<keyword evidence="3 5" id="KW-0862">Zinc</keyword>
<evidence type="ECO:0000256" key="5">
    <source>
        <dbReference type="PIRSR" id="PIRSR001238-3"/>
    </source>
</evidence>
<gene>
    <name evidence="7" type="ORF">IPP58_02235</name>
</gene>
<dbReference type="EMBL" id="JADKIO010000005">
    <property type="protein sequence ID" value="MBK9795314.1"/>
    <property type="molecule type" value="Genomic_DNA"/>
</dbReference>
<dbReference type="GO" id="GO:0046872">
    <property type="term" value="F:metal ion binding"/>
    <property type="evidence" value="ECO:0007669"/>
    <property type="project" value="UniProtKB-KW"/>
</dbReference>
<evidence type="ECO:0000313" key="7">
    <source>
        <dbReference type="EMBL" id="MBK9795314.1"/>
    </source>
</evidence>
<feature type="binding site" evidence="5">
    <location>
        <position position="288"/>
    </location>
    <ligand>
        <name>Zn(2+)</name>
        <dbReference type="ChEBI" id="CHEBI:29105"/>
        <label>1</label>
        <note>catalytic</note>
    </ligand>
</feature>
<feature type="domain" description="Amidohydrolase-related" evidence="6">
    <location>
        <begin position="58"/>
        <end position="374"/>
    </location>
</feature>
<dbReference type="GO" id="GO:0008798">
    <property type="term" value="F:beta-aspartyl-peptidase activity"/>
    <property type="evidence" value="ECO:0007669"/>
    <property type="project" value="InterPro"/>
</dbReference>
<comment type="similarity">
    <text evidence="1">Belongs to the metallo-dependent hydrolases superfamily. NagA family.</text>
</comment>
<organism evidence="7 8">
    <name type="scientific">Candidatus Geothrix skivensis</name>
    <dbReference type="NCBI Taxonomy" id="2954439"/>
    <lineage>
        <taxon>Bacteria</taxon>
        <taxon>Pseudomonadati</taxon>
        <taxon>Acidobacteriota</taxon>
        <taxon>Holophagae</taxon>
        <taxon>Holophagales</taxon>
        <taxon>Holophagaceae</taxon>
        <taxon>Geothrix</taxon>
    </lineage>
</organism>
<evidence type="ECO:0000313" key="8">
    <source>
        <dbReference type="Proteomes" id="UP000886657"/>
    </source>
</evidence>
<dbReference type="GO" id="GO:0005737">
    <property type="term" value="C:cytoplasm"/>
    <property type="evidence" value="ECO:0007669"/>
    <property type="project" value="UniProtKB-SubCell"/>
</dbReference>
<comment type="PTM">
    <text evidence="3">Carboxylation allows a single lysine to coordinate two zinc ions.</text>
</comment>
<feature type="binding site" evidence="5">
    <location>
        <position position="66"/>
    </location>
    <ligand>
        <name>Zn(2+)</name>
        <dbReference type="ChEBI" id="CHEBI:29105"/>
        <label>1</label>
        <note>catalytic</note>
    </ligand>
</feature>
<comment type="function">
    <text evidence="3">Catalyzes the hydrolytic cleavage of a subset of L-isoaspartyl (L-beta-aspartyl) dipeptides. Used to degrade proteins damaged by L-isoaspartyl residues formation.</text>
</comment>
<dbReference type="PANTHER" id="PTHR11113:SF14">
    <property type="entry name" value="N-ACETYLGLUCOSAMINE-6-PHOSPHATE DEACETYLASE"/>
    <property type="match status" value="1"/>
</dbReference>
<dbReference type="AlphaFoldDB" id="A0A9D7SF08"/>
<dbReference type="SUPFAM" id="SSF51556">
    <property type="entry name" value="Metallo-dependent hydrolases"/>
    <property type="match status" value="1"/>
</dbReference>
<keyword evidence="3 5" id="KW-0479">Metal-binding</keyword>
<dbReference type="SUPFAM" id="SSF51338">
    <property type="entry name" value="Composite domain of metallo-dependent hydrolases"/>
    <property type="match status" value="1"/>
</dbReference>
<evidence type="ECO:0000256" key="2">
    <source>
        <dbReference type="ARBA" id="ARBA00022801"/>
    </source>
</evidence>
<comment type="cofactor">
    <cofactor evidence="3 5">
        <name>Zn(2+)</name>
        <dbReference type="ChEBI" id="CHEBI:29105"/>
    </cofactor>
    <text evidence="3 5">Binds 2 Zn(2+) ions per subunit.</text>
</comment>
<dbReference type="EC" id="3.4.19.-" evidence="3"/>
<name>A0A9D7SF08_9BACT</name>
<dbReference type="PIRSF" id="PIRSF001238">
    <property type="entry name" value="IadA"/>
    <property type="match status" value="1"/>
</dbReference>
<keyword evidence="3" id="KW-0645">Protease</keyword>
<dbReference type="InterPro" id="IPR006680">
    <property type="entry name" value="Amidohydro-rel"/>
</dbReference>
<dbReference type="Proteomes" id="UP000886657">
    <property type="component" value="Unassembled WGS sequence"/>
</dbReference>
<feature type="active site" description="Proton acceptor" evidence="4">
    <location>
        <position position="288"/>
    </location>
</feature>
<dbReference type="PANTHER" id="PTHR11113">
    <property type="entry name" value="N-ACETYLGLUCOSAMINE-6-PHOSPHATE DEACETYLASE"/>
    <property type="match status" value="1"/>
</dbReference>
<keyword evidence="3" id="KW-0482">Metalloprotease</keyword>
<reference evidence="7" key="1">
    <citation type="submission" date="2020-10" db="EMBL/GenBank/DDBJ databases">
        <title>Connecting structure to function with the recovery of over 1000 high-quality activated sludge metagenome-assembled genomes encoding full-length rRNA genes using long-read sequencing.</title>
        <authorList>
            <person name="Singleton C.M."/>
            <person name="Petriglieri F."/>
            <person name="Kristensen J.M."/>
            <person name="Kirkegaard R.H."/>
            <person name="Michaelsen T.Y."/>
            <person name="Andersen M.H."/>
            <person name="Karst S.M."/>
            <person name="Dueholm M.S."/>
            <person name="Nielsen P.H."/>
            <person name="Albertsen M."/>
        </authorList>
    </citation>
    <scope>NUCLEOTIDE SEQUENCE</scope>
    <source>
        <strain evidence="7">Skiv_18-Q3-R9-52_MAXAC.067</strain>
    </source>
</reference>
<dbReference type="Gene3D" id="2.30.40.10">
    <property type="entry name" value="Urease, subunit C, domain 1"/>
    <property type="match status" value="1"/>
</dbReference>
<evidence type="ECO:0000256" key="4">
    <source>
        <dbReference type="PIRSR" id="PIRSR001238-1"/>
    </source>
</evidence>
<dbReference type="InterPro" id="IPR032466">
    <property type="entry name" value="Metal_Hydrolase"/>
</dbReference>
<comment type="caution">
    <text evidence="7">The sequence shown here is derived from an EMBL/GenBank/DDBJ whole genome shotgun (WGS) entry which is preliminary data.</text>
</comment>
<dbReference type="GO" id="GO:0008237">
    <property type="term" value="F:metallopeptidase activity"/>
    <property type="evidence" value="ECO:0007669"/>
    <property type="project" value="UniProtKB-KW"/>
</dbReference>
<dbReference type="InterPro" id="IPR010229">
    <property type="entry name" value="Pept_M38_dipep"/>
</dbReference>
<sequence length="394" mass="41697">MPTSPAALTLLCHADVHAPEPLGLRHLLLGGGKLLWMGQQIPDLPFDMQRVDLGGRRLVPGFIDMHAHVTGGGGEAGAHTKVPPVPLSHFARGGVTTVVGLLGTDDITRSTKELVTAIHGLRNEGLNAFGFTGGYHFPPTTLTGSVRGDLAFVECLIGAGELAISDHRSSQPTLDEFLRLAADVHVGGLMTGKAGILHLHLGDGPRGLALVREALDRSEIPPRVFNPTHVNRRKALFEEAIVLARRGCTVDLTAFPVDAGDDAWTAAEGLTRFLASDAPPERITISTDGGGCLPTFDSDGMVTRMGIGSPSAIAETLRQLLEAGEPLARILPAFTVNPARLLRFGKKGRVAVGADADLVVLSTTGLPQDVLIAGQWFVRDSVPVRHGTFEERPS</sequence>